<dbReference type="Gene3D" id="3.40.630.30">
    <property type="match status" value="1"/>
</dbReference>
<dbReference type="OrthoDB" id="5319888at2"/>
<dbReference type="PANTHER" id="PTHR43420:SF44">
    <property type="entry name" value="ACETYLTRANSFERASE YPEA"/>
    <property type="match status" value="1"/>
</dbReference>
<evidence type="ECO:0000259" key="3">
    <source>
        <dbReference type="PROSITE" id="PS51186"/>
    </source>
</evidence>
<dbReference type="Proteomes" id="UP000321734">
    <property type="component" value="Unassembled WGS sequence"/>
</dbReference>
<dbReference type="PANTHER" id="PTHR43420">
    <property type="entry name" value="ACETYLTRANSFERASE"/>
    <property type="match status" value="1"/>
</dbReference>
<reference evidence="4 5" key="1">
    <citation type="submission" date="2019-08" db="EMBL/GenBank/DDBJ databases">
        <title>Genome sequence of Gelidibacter salicanalis IC162T.</title>
        <authorList>
            <person name="Bowman J.P."/>
        </authorList>
    </citation>
    <scope>NUCLEOTIDE SEQUENCE [LARGE SCALE GENOMIC DNA]</scope>
    <source>
        <strain evidence="4 5">IC162</strain>
    </source>
</reference>
<evidence type="ECO:0000256" key="1">
    <source>
        <dbReference type="ARBA" id="ARBA00022679"/>
    </source>
</evidence>
<proteinExistence type="predicted"/>
<keyword evidence="5" id="KW-1185">Reference proteome</keyword>
<name>A0A5C7AFT1_9FLAO</name>
<feature type="domain" description="N-acetyltransferase" evidence="3">
    <location>
        <begin position="1"/>
        <end position="186"/>
    </location>
</feature>
<dbReference type="SUPFAM" id="SSF55729">
    <property type="entry name" value="Acyl-CoA N-acyltransferases (Nat)"/>
    <property type="match status" value="1"/>
</dbReference>
<protein>
    <submittedName>
        <fullName evidence="4">GNAT family N-acetyltransferase</fullName>
    </submittedName>
</protein>
<evidence type="ECO:0000313" key="4">
    <source>
        <dbReference type="EMBL" id="TXE07408.1"/>
    </source>
</evidence>
<keyword evidence="1 4" id="KW-0808">Transferase</keyword>
<dbReference type="InterPro" id="IPR050680">
    <property type="entry name" value="YpeA/RimI_acetyltransf"/>
</dbReference>
<dbReference type="AlphaFoldDB" id="A0A5C7AFT1"/>
<dbReference type="EMBL" id="VORX01000005">
    <property type="protein sequence ID" value="TXE07408.1"/>
    <property type="molecule type" value="Genomic_DNA"/>
</dbReference>
<sequence>MIIRKAVASDASAITNYLQLAMEDILFEFIGEHNPKSAQAFLLHFVQNINNQYSYQNCFVAEEDLQVIAALNIYDGAHLEQLRAPIANYIKTELKQPFNPEDETQAGEYYIDSFGVSPEHQGQGIGTKLLQYVIDTYVHQQKQTVGLLVDADNPNAKRLYLKLGFKPIGEKLLVGKRMIHLQIKPD</sequence>
<dbReference type="RefSeq" id="WP_146893481.1">
    <property type="nucleotide sequence ID" value="NZ_VORX01000005.1"/>
</dbReference>
<dbReference type="Pfam" id="PF00583">
    <property type="entry name" value="Acetyltransf_1"/>
    <property type="match status" value="1"/>
</dbReference>
<evidence type="ECO:0000313" key="5">
    <source>
        <dbReference type="Proteomes" id="UP000321734"/>
    </source>
</evidence>
<dbReference type="InterPro" id="IPR000182">
    <property type="entry name" value="GNAT_dom"/>
</dbReference>
<dbReference type="PROSITE" id="PS51186">
    <property type="entry name" value="GNAT"/>
    <property type="match status" value="1"/>
</dbReference>
<dbReference type="GO" id="GO:0016747">
    <property type="term" value="F:acyltransferase activity, transferring groups other than amino-acyl groups"/>
    <property type="evidence" value="ECO:0007669"/>
    <property type="project" value="InterPro"/>
</dbReference>
<keyword evidence="2" id="KW-0012">Acyltransferase</keyword>
<organism evidence="4 5">
    <name type="scientific">Gelidibacter salicanalis</name>
    <dbReference type="NCBI Taxonomy" id="291193"/>
    <lineage>
        <taxon>Bacteria</taxon>
        <taxon>Pseudomonadati</taxon>
        <taxon>Bacteroidota</taxon>
        <taxon>Flavobacteriia</taxon>
        <taxon>Flavobacteriales</taxon>
        <taxon>Flavobacteriaceae</taxon>
        <taxon>Gelidibacter</taxon>
    </lineage>
</organism>
<dbReference type="CDD" id="cd04301">
    <property type="entry name" value="NAT_SF"/>
    <property type="match status" value="1"/>
</dbReference>
<accession>A0A5C7AFT1</accession>
<gene>
    <name evidence="4" type="ORF">ES711_11620</name>
</gene>
<dbReference type="InterPro" id="IPR016181">
    <property type="entry name" value="Acyl_CoA_acyltransferase"/>
</dbReference>
<comment type="caution">
    <text evidence="4">The sequence shown here is derived from an EMBL/GenBank/DDBJ whole genome shotgun (WGS) entry which is preliminary data.</text>
</comment>
<evidence type="ECO:0000256" key="2">
    <source>
        <dbReference type="ARBA" id="ARBA00023315"/>
    </source>
</evidence>